<accession>A0A4R0MTH7</accession>
<dbReference type="Proteomes" id="UP000292884">
    <property type="component" value="Unassembled WGS sequence"/>
</dbReference>
<proteinExistence type="predicted"/>
<comment type="caution">
    <text evidence="2">The sequence shown here is derived from an EMBL/GenBank/DDBJ whole genome shotgun (WGS) entry which is preliminary data.</text>
</comment>
<reference evidence="2 3" key="1">
    <citation type="submission" date="2019-02" db="EMBL/GenBank/DDBJ databases">
        <title>Pedobacter sp. RP-1-13 sp. nov., isolated from Arctic soil.</title>
        <authorList>
            <person name="Dahal R.H."/>
        </authorList>
    </citation>
    <scope>NUCLEOTIDE SEQUENCE [LARGE SCALE GENOMIC DNA]</scope>
    <source>
        <strain evidence="2 3">RP-1-13</strain>
    </source>
</reference>
<dbReference type="RefSeq" id="WP_131554221.1">
    <property type="nucleotide sequence ID" value="NZ_SJSK01000004.1"/>
</dbReference>
<protein>
    <submittedName>
        <fullName evidence="2">Uncharacterized protein</fullName>
    </submittedName>
</protein>
<keyword evidence="1" id="KW-0812">Transmembrane</keyword>
<dbReference type="OrthoDB" id="794846at2"/>
<evidence type="ECO:0000313" key="3">
    <source>
        <dbReference type="Proteomes" id="UP000292884"/>
    </source>
</evidence>
<keyword evidence="1" id="KW-0472">Membrane</keyword>
<feature type="transmembrane region" description="Helical" evidence="1">
    <location>
        <begin position="136"/>
        <end position="157"/>
    </location>
</feature>
<name>A0A4R0MTH7_9SPHI</name>
<gene>
    <name evidence="2" type="ORF">EZ428_16180</name>
</gene>
<dbReference type="EMBL" id="SJSK01000004">
    <property type="protein sequence ID" value="TCC89234.1"/>
    <property type="molecule type" value="Genomic_DNA"/>
</dbReference>
<sequence>MKKKLLFKYSLLLLTALLIEWLLLLYSPFNIPKYIPSTPLRLDGLLLFVTILLILIFSSKEFLRQHPSASIYKLTTLGAITCLISETIFQAIRQPFLNVEGFNERLQYLLTGVIGISIFAAILSFFVAFQLKTRRTFYLVLMIIGFAVLVNLIKYFFPSLFTN</sequence>
<organism evidence="2 3">
    <name type="scientific">Pedobacter frigiditerrae</name>
    <dbReference type="NCBI Taxonomy" id="2530452"/>
    <lineage>
        <taxon>Bacteria</taxon>
        <taxon>Pseudomonadati</taxon>
        <taxon>Bacteroidota</taxon>
        <taxon>Sphingobacteriia</taxon>
        <taxon>Sphingobacteriales</taxon>
        <taxon>Sphingobacteriaceae</taxon>
        <taxon>Pedobacter</taxon>
    </lineage>
</organism>
<feature type="transmembrane region" description="Helical" evidence="1">
    <location>
        <begin position="71"/>
        <end position="92"/>
    </location>
</feature>
<feature type="transmembrane region" description="Helical" evidence="1">
    <location>
        <begin position="9"/>
        <end position="29"/>
    </location>
</feature>
<feature type="transmembrane region" description="Helical" evidence="1">
    <location>
        <begin position="108"/>
        <end position="129"/>
    </location>
</feature>
<evidence type="ECO:0000256" key="1">
    <source>
        <dbReference type="SAM" id="Phobius"/>
    </source>
</evidence>
<dbReference type="AlphaFoldDB" id="A0A4R0MTH7"/>
<keyword evidence="3" id="KW-1185">Reference proteome</keyword>
<keyword evidence="1" id="KW-1133">Transmembrane helix</keyword>
<evidence type="ECO:0000313" key="2">
    <source>
        <dbReference type="EMBL" id="TCC89234.1"/>
    </source>
</evidence>
<feature type="transmembrane region" description="Helical" evidence="1">
    <location>
        <begin position="41"/>
        <end position="59"/>
    </location>
</feature>